<keyword evidence="3" id="KW-0969">Cilium</keyword>
<feature type="region of interest" description="Disordered" evidence="1">
    <location>
        <begin position="355"/>
        <end position="513"/>
    </location>
</feature>
<organism evidence="3 4">
    <name type="scientific">Campylobacter coli</name>
    <dbReference type="NCBI Taxonomy" id="195"/>
    <lineage>
        <taxon>Bacteria</taxon>
        <taxon>Pseudomonadati</taxon>
        <taxon>Campylobacterota</taxon>
        <taxon>Epsilonproteobacteria</taxon>
        <taxon>Campylobacterales</taxon>
        <taxon>Campylobacteraceae</taxon>
        <taxon>Campylobacter</taxon>
    </lineage>
</organism>
<name>A0A644S9F9_CAMCO</name>
<keyword evidence="3" id="KW-0966">Cell projection</keyword>
<feature type="compositionally biased region" description="Low complexity" evidence="1">
    <location>
        <begin position="490"/>
        <end position="513"/>
    </location>
</feature>
<keyword evidence="3" id="KW-0282">Flagellum</keyword>
<dbReference type="Proteomes" id="UP000576616">
    <property type="component" value="Unassembled WGS sequence"/>
</dbReference>
<dbReference type="AlphaFoldDB" id="A0A644S9F9"/>
<evidence type="ECO:0000313" key="3">
    <source>
        <dbReference type="EMBL" id="EAH8157116.1"/>
    </source>
</evidence>
<accession>A0A644S9F9</accession>
<feature type="compositionally biased region" description="Basic and acidic residues" evidence="1">
    <location>
        <begin position="355"/>
        <end position="446"/>
    </location>
</feature>
<reference evidence="3 4" key="1">
    <citation type="submission" date="2019-01" db="EMBL/GenBank/DDBJ databases">
        <authorList>
            <consortium name="PulseNet: The National Subtyping Network for Foodborne Disease Surveillance"/>
            <person name="Tarr C.L."/>
            <person name="Trees E."/>
            <person name="Katz L.S."/>
            <person name="Carleton-Romer H.A."/>
            <person name="Stroika S."/>
            <person name="Kucerova Z."/>
            <person name="Roache K.F."/>
            <person name="Sabol A.L."/>
            <person name="Besser J."/>
            <person name="Gerner-Smidt P."/>
        </authorList>
    </citation>
    <scope>NUCLEOTIDE SEQUENCE [LARGE SCALE GENOMIC DNA]</scope>
    <source>
        <strain evidence="3 4">PNUSAC007828</strain>
    </source>
</reference>
<evidence type="ECO:0000313" key="4">
    <source>
        <dbReference type="Proteomes" id="UP000576616"/>
    </source>
</evidence>
<gene>
    <name evidence="3" type="ORF">ES716_04160</name>
</gene>
<dbReference type="RefSeq" id="WP_072229843.1">
    <property type="nucleotide sequence ID" value="NZ_FAZI01000017.1"/>
</dbReference>
<protein>
    <submittedName>
        <fullName evidence="3">Flagellar hook-length control protein FliK</fullName>
    </submittedName>
</protein>
<feature type="domain" description="Flagellar hook-length control protein-like C-terminal" evidence="2">
    <location>
        <begin position="685"/>
        <end position="753"/>
    </location>
</feature>
<feature type="compositionally biased region" description="Polar residues" evidence="1">
    <location>
        <begin position="449"/>
        <end position="459"/>
    </location>
</feature>
<dbReference type="InterPro" id="IPR021136">
    <property type="entry name" value="Flagellar_hook_control-like_C"/>
</dbReference>
<feature type="compositionally biased region" description="Basic and acidic residues" evidence="1">
    <location>
        <begin position="16"/>
        <end position="36"/>
    </location>
</feature>
<proteinExistence type="predicted"/>
<comment type="caution">
    <text evidence="3">The sequence shown here is derived from an EMBL/GenBank/DDBJ whole genome shotgun (WGS) entry which is preliminary data.</text>
</comment>
<evidence type="ECO:0000259" key="2">
    <source>
        <dbReference type="Pfam" id="PF02120"/>
    </source>
</evidence>
<dbReference type="EMBL" id="AABKAB010000006">
    <property type="protein sequence ID" value="EAH8157116.1"/>
    <property type="molecule type" value="Genomic_DNA"/>
</dbReference>
<evidence type="ECO:0000256" key="1">
    <source>
        <dbReference type="SAM" id="MobiDB-lite"/>
    </source>
</evidence>
<dbReference type="Pfam" id="PF02120">
    <property type="entry name" value="Flg_hook"/>
    <property type="match status" value="1"/>
</dbReference>
<feature type="compositionally biased region" description="Basic and acidic residues" evidence="1">
    <location>
        <begin position="461"/>
        <end position="489"/>
    </location>
</feature>
<feature type="region of interest" description="Disordered" evidence="1">
    <location>
        <begin position="13"/>
        <end position="36"/>
    </location>
</feature>
<sequence>MINTQLTSQIANAQKNDIKTDSGISKDKLNSKDNPKEALSQALKQNLGLSKNASDEEVLTRFVQNETSAKLKELVNKLLDQINAQKNPDSPMLKQGKNLNLAPNFANELKVLSTELAKSDTFTQVLDKLNQILKPASEIKNSNLAPLLKNSGIFFEAKLKDALNEELLPKSFHSLISTIKSLSSEKIGAQIAQLANANLSPKDTLKELRNIIYSNKNENKQILNQSSFKALLNLSSKLENFKNYIAKNPSHTQEKILPIASKIAKELNAIKNDFFKALNRPENLMIKDTELLKQSAKAFEKLENTLKNILGDHFPKTPQKESILESLLNHKENIKNENIKNELIKNENIKEDIKAQNEDINKNDEYTKDESPDSSIKQEESEEKSPQVPKKENSLDDNDADIKQDIKKEENLESQEDFHPKEDQDLDSKTENRKDNTQDSKNKTEENQAENNTKNSTSNQDEIKDEKQEKIKENITKENPKFYETKTENKTSANTHNPNNNPSNTQNTNNTQNTQQLNNQTAQNIIKNQEFIKQNIVKNLAFSVENLDLEQVQDLSKSLSNLSRKVNESLKELEPHTQNAKLNQAELKTLEHKLNLSIKDLAQIKPKTEQDIAESLHHDVKSTLLQISNLAKNEGNEAVYNQANRLLAQIELNQLMSLANDSINTYLPFSWEDLDDSKIMFRRGKKDKFFAQIKLEFAKLGDLEILISLNNDKYIDINIMAENVEFRKTIYENAHELKRNINKAGLLSANFFVGDIIRSKFDTRNAKNLDLEMGMDKKV</sequence>